<evidence type="ECO:0000256" key="2">
    <source>
        <dbReference type="ARBA" id="ARBA00022692"/>
    </source>
</evidence>
<dbReference type="InterPro" id="IPR002523">
    <property type="entry name" value="MgTranspt_CorA/ZnTranspt_ZntB"/>
</dbReference>
<evidence type="ECO:0000256" key="5">
    <source>
        <dbReference type="SAM" id="MobiDB-lite"/>
    </source>
</evidence>
<organism evidence="7 8">
    <name type="scientific">Apiospora arundinis</name>
    <dbReference type="NCBI Taxonomy" id="335852"/>
    <lineage>
        <taxon>Eukaryota</taxon>
        <taxon>Fungi</taxon>
        <taxon>Dikarya</taxon>
        <taxon>Ascomycota</taxon>
        <taxon>Pezizomycotina</taxon>
        <taxon>Sordariomycetes</taxon>
        <taxon>Xylariomycetidae</taxon>
        <taxon>Amphisphaeriales</taxon>
        <taxon>Apiosporaceae</taxon>
        <taxon>Apiospora</taxon>
    </lineage>
</organism>
<proteinExistence type="predicted"/>
<protein>
    <submittedName>
        <fullName evidence="7">Uncharacterized protein</fullName>
    </submittedName>
</protein>
<feature type="compositionally biased region" description="Polar residues" evidence="5">
    <location>
        <begin position="8"/>
        <end position="20"/>
    </location>
</feature>
<evidence type="ECO:0000256" key="6">
    <source>
        <dbReference type="SAM" id="Phobius"/>
    </source>
</evidence>
<name>A0ABR2JKZ7_9PEZI</name>
<evidence type="ECO:0000313" key="7">
    <source>
        <dbReference type="EMBL" id="KAK8877705.1"/>
    </source>
</evidence>
<evidence type="ECO:0000256" key="1">
    <source>
        <dbReference type="ARBA" id="ARBA00004141"/>
    </source>
</evidence>
<dbReference type="SUPFAM" id="SSF144083">
    <property type="entry name" value="Magnesium transport protein CorA, transmembrane region"/>
    <property type="match status" value="1"/>
</dbReference>
<gene>
    <name evidence="7" type="ORF">PGQ11_002651</name>
</gene>
<feature type="region of interest" description="Disordered" evidence="5">
    <location>
        <begin position="793"/>
        <end position="815"/>
    </location>
</feature>
<feature type="transmembrane region" description="Helical" evidence="6">
    <location>
        <begin position="337"/>
        <end position="355"/>
    </location>
</feature>
<comment type="caution">
    <text evidence="7">The sequence shown here is derived from an EMBL/GenBank/DDBJ whole genome shotgun (WGS) entry which is preliminary data.</text>
</comment>
<reference evidence="7 8" key="1">
    <citation type="journal article" date="2024" name="IMA Fungus">
        <title>Apiospora arundinis, a panoply of carbohydrate-active enzymes and secondary metabolites.</title>
        <authorList>
            <person name="Sorensen T."/>
            <person name="Petersen C."/>
            <person name="Muurmann A.T."/>
            <person name="Christiansen J.V."/>
            <person name="Brundto M.L."/>
            <person name="Overgaard C.K."/>
            <person name="Boysen A.T."/>
            <person name="Wollenberg R.D."/>
            <person name="Larsen T.O."/>
            <person name="Sorensen J.L."/>
            <person name="Nielsen K.L."/>
            <person name="Sondergaard T.E."/>
        </authorList>
    </citation>
    <scope>NUCLEOTIDE SEQUENCE [LARGE SCALE GENOMIC DNA]</scope>
    <source>
        <strain evidence="7 8">AAU 773</strain>
    </source>
</reference>
<feature type="compositionally biased region" description="Basic and acidic residues" evidence="5">
    <location>
        <begin position="31"/>
        <end position="46"/>
    </location>
</feature>
<dbReference type="Pfam" id="PF01544">
    <property type="entry name" value="CorA"/>
    <property type="match status" value="1"/>
</dbReference>
<dbReference type="Proteomes" id="UP001390339">
    <property type="component" value="Unassembled WGS sequence"/>
</dbReference>
<dbReference type="EMBL" id="JAPCWZ010000002">
    <property type="protein sequence ID" value="KAK8877705.1"/>
    <property type="molecule type" value="Genomic_DNA"/>
</dbReference>
<dbReference type="InterPro" id="IPR045863">
    <property type="entry name" value="CorA_TM1_TM2"/>
</dbReference>
<feature type="transmembrane region" description="Helical" evidence="6">
    <location>
        <begin position="648"/>
        <end position="670"/>
    </location>
</feature>
<keyword evidence="2 6" id="KW-0812">Transmembrane</keyword>
<keyword evidence="3 6" id="KW-1133">Transmembrane helix</keyword>
<sequence>MEERGTEAESSGTQSTQLEAATSRKAIPDSQPEREFKTLNNRKESNSPDSSLQDAQNELVLSLTKLVQSTVEKETKALLRQIRDNNEHQTTLLKAALADSWCDPGQRAQIRAALSSQEPWKASDDTLVSIQIDTNDQEVDETNMSYPLRYLCHEFEDRLQPERIAMVIILAIWGFRKFVNDRPESIAADLDALGEVMSQGTVATIAQGLGRFLDSLDSVHYWLSRGARMDLRLKRGETYLRIKPRVSESGQFANEEFAKIMMQRENRTRRESDYCWVRYNKGLEPLQGGENPPEFGSISIVKAPSTQKKESFLSMAALATTISLTAITAPGGLTNGLANLAMGYLLVFAGPWRAIDTSLGSTSRLYHQDWQLPEMLRRTIRLKLNMLAVHHTIRVLSPVETEPHKPSEGIPLSRVVGHFDGSAFQRDGMDTGLTKGTLTEKRASIWLTTTISMMQPVFRGVFLSDSKEWCFAVSTMSNIGPGENREINPGIRTCKWLGGISIYQRTLMVALEVWHREWNKTFDSVDKVLNVRLEDVFDSEKRAALMFESSSNNKFESSDKYFFVIELLRISAEWIKETVNDLLFSGKRLPSSIISMMSRGKLVPMLSVTTDWEVILRDLKRHEDDLLGRIERKTQEVKSLRDGINESILVFTVMTITYLPLGFVATLYGLDMFDFQMPGQTTSFAITTVVVSLATYLAAWGFLYEVRQQRKKKGFQDRFPYLTNWIQWYADLVFGASKRAEKATGFSSTPDIEVDIHNEIPLEEQHVHEKKTFYSKAIPYWLMRRRRGRKARLSMREEEVGRQATRQRDQQRPPV</sequence>
<evidence type="ECO:0000313" key="8">
    <source>
        <dbReference type="Proteomes" id="UP001390339"/>
    </source>
</evidence>
<keyword evidence="4 6" id="KW-0472">Membrane</keyword>
<keyword evidence="8" id="KW-1185">Reference proteome</keyword>
<comment type="subcellular location">
    <subcellularLocation>
        <location evidence="1">Membrane</location>
        <topology evidence="1">Multi-pass membrane protein</topology>
    </subcellularLocation>
</comment>
<evidence type="ECO:0000256" key="3">
    <source>
        <dbReference type="ARBA" id="ARBA00022989"/>
    </source>
</evidence>
<feature type="region of interest" description="Disordered" evidence="5">
    <location>
        <begin position="1"/>
        <end position="54"/>
    </location>
</feature>
<evidence type="ECO:0000256" key="4">
    <source>
        <dbReference type="ARBA" id="ARBA00023136"/>
    </source>
</evidence>
<feature type="transmembrane region" description="Helical" evidence="6">
    <location>
        <begin position="682"/>
        <end position="703"/>
    </location>
</feature>
<dbReference type="Gene3D" id="1.20.58.340">
    <property type="entry name" value="Magnesium transport protein CorA, transmembrane region"/>
    <property type="match status" value="1"/>
</dbReference>
<feature type="compositionally biased region" description="Basic and acidic residues" evidence="5">
    <location>
        <begin position="794"/>
        <end position="815"/>
    </location>
</feature>
<accession>A0ABR2JKZ7</accession>